<sequence>MPPNQKYAEKPGFLLADNKSAIAPGEKPGFFRPALSPNQKYAEKPGFLLADNKSAIASSSRNPVSWLIWVELVMINSSI</sequence>
<organism evidence="1">
    <name type="scientific">Planktothricoides raciborskii GIHE-MW2</name>
    <dbReference type="NCBI Taxonomy" id="2792601"/>
    <lineage>
        <taxon>Bacteria</taxon>
        <taxon>Bacillati</taxon>
        <taxon>Cyanobacteriota</taxon>
        <taxon>Cyanophyceae</taxon>
        <taxon>Oscillatoriophycideae</taxon>
        <taxon>Oscillatoriales</taxon>
        <taxon>Oscillatoriaceae</taxon>
        <taxon>Planktothricoides</taxon>
    </lineage>
</organism>
<dbReference type="EMBL" id="CP159837">
    <property type="protein sequence ID" value="XCM39628.1"/>
    <property type="molecule type" value="Genomic_DNA"/>
</dbReference>
<dbReference type="RefSeq" id="WP_354636223.1">
    <property type="nucleotide sequence ID" value="NZ_CP159837.1"/>
</dbReference>
<dbReference type="AlphaFoldDB" id="A0AAU8JLD7"/>
<evidence type="ECO:0000313" key="1">
    <source>
        <dbReference type="EMBL" id="XCM39628.1"/>
    </source>
</evidence>
<protein>
    <submittedName>
        <fullName evidence="1">Uncharacterized protein</fullName>
    </submittedName>
</protein>
<proteinExistence type="predicted"/>
<reference evidence="1" key="1">
    <citation type="submission" date="2024-07" db="EMBL/GenBank/DDBJ databases">
        <authorList>
            <person name="Kim Y.J."/>
            <person name="Jeong J.Y."/>
        </authorList>
    </citation>
    <scope>NUCLEOTIDE SEQUENCE</scope>
    <source>
        <strain evidence="1">GIHE-MW2</strain>
    </source>
</reference>
<gene>
    <name evidence="1" type="ORF">ABWT76_002572</name>
</gene>
<name>A0AAU8JLD7_9CYAN</name>
<accession>A0AAU8JLD7</accession>